<feature type="transmembrane region" description="Helical" evidence="1">
    <location>
        <begin position="12"/>
        <end position="36"/>
    </location>
</feature>
<keyword evidence="1" id="KW-1133">Transmembrane helix</keyword>
<evidence type="ECO:0000256" key="1">
    <source>
        <dbReference type="SAM" id="Phobius"/>
    </source>
</evidence>
<keyword evidence="1" id="KW-0472">Membrane</keyword>
<protein>
    <submittedName>
        <fullName evidence="2">Uncharacterized protein</fullName>
    </submittedName>
</protein>
<name>A0A3M7RIE3_BRAPC</name>
<organism evidence="2 3">
    <name type="scientific">Brachionus plicatilis</name>
    <name type="common">Marine rotifer</name>
    <name type="synonym">Brachionus muelleri</name>
    <dbReference type="NCBI Taxonomy" id="10195"/>
    <lineage>
        <taxon>Eukaryota</taxon>
        <taxon>Metazoa</taxon>
        <taxon>Spiralia</taxon>
        <taxon>Gnathifera</taxon>
        <taxon>Rotifera</taxon>
        <taxon>Eurotatoria</taxon>
        <taxon>Monogononta</taxon>
        <taxon>Pseudotrocha</taxon>
        <taxon>Ploima</taxon>
        <taxon>Brachionidae</taxon>
        <taxon>Brachionus</taxon>
    </lineage>
</organism>
<dbReference type="AlphaFoldDB" id="A0A3M7RIE3"/>
<evidence type="ECO:0000313" key="3">
    <source>
        <dbReference type="Proteomes" id="UP000276133"/>
    </source>
</evidence>
<keyword evidence="1" id="KW-0812">Transmembrane</keyword>
<proteinExistence type="predicted"/>
<gene>
    <name evidence="2" type="ORF">BpHYR1_033584</name>
</gene>
<reference evidence="2 3" key="1">
    <citation type="journal article" date="2018" name="Sci. Rep.">
        <title>Genomic signatures of local adaptation to the degree of environmental predictability in rotifers.</title>
        <authorList>
            <person name="Franch-Gras L."/>
            <person name="Hahn C."/>
            <person name="Garcia-Roger E.M."/>
            <person name="Carmona M.J."/>
            <person name="Serra M."/>
            <person name="Gomez A."/>
        </authorList>
    </citation>
    <scope>NUCLEOTIDE SEQUENCE [LARGE SCALE GENOMIC DNA]</scope>
    <source>
        <strain evidence="2">HYR1</strain>
    </source>
</reference>
<dbReference type="Proteomes" id="UP000276133">
    <property type="component" value="Unassembled WGS sequence"/>
</dbReference>
<sequence length="68" mass="7586">MKSKLVKTLKLCMFVLIAGSNINLLITLELVVSVLYKWLTRIPASFKYCSKKLVTVSLVSILPCVSNI</sequence>
<accession>A0A3M7RIE3</accession>
<evidence type="ECO:0000313" key="2">
    <source>
        <dbReference type="EMBL" id="RNA23356.1"/>
    </source>
</evidence>
<comment type="caution">
    <text evidence="2">The sequence shown here is derived from an EMBL/GenBank/DDBJ whole genome shotgun (WGS) entry which is preliminary data.</text>
</comment>
<keyword evidence="3" id="KW-1185">Reference proteome</keyword>
<dbReference type="EMBL" id="REGN01003305">
    <property type="protein sequence ID" value="RNA23356.1"/>
    <property type="molecule type" value="Genomic_DNA"/>
</dbReference>